<comment type="caution">
    <text evidence="3">The sequence shown here is derived from an EMBL/GenBank/DDBJ whole genome shotgun (WGS) entry which is preliminary data.</text>
</comment>
<protein>
    <recommendedName>
        <fullName evidence="2">Cas12f1-like TNB domain-containing protein</fullName>
    </recommendedName>
</protein>
<evidence type="ECO:0000259" key="2">
    <source>
        <dbReference type="Pfam" id="PF07282"/>
    </source>
</evidence>
<dbReference type="EMBL" id="JAVHUY010000007">
    <property type="protein sequence ID" value="MDQ7904673.1"/>
    <property type="molecule type" value="Genomic_DNA"/>
</dbReference>
<dbReference type="Proteomes" id="UP001230908">
    <property type="component" value="Unassembled WGS sequence"/>
</dbReference>
<evidence type="ECO:0000313" key="4">
    <source>
        <dbReference type="Proteomes" id="UP001230908"/>
    </source>
</evidence>
<proteinExistence type="predicted"/>
<gene>
    <name evidence="3" type="ORF">RB614_09085</name>
</gene>
<evidence type="ECO:0000313" key="3">
    <source>
        <dbReference type="EMBL" id="MDQ7904673.1"/>
    </source>
</evidence>
<keyword evidence="1" id="KW-0238">DNA-binding</keyword>
<accession>A0ABU0ZCG4</accession>
<keyword evidence="4" id="KW-1185">Reference proteome</keyword>
<feature type="domain" description="Cas12f1-like TNB" evidence="2">
    <location>
        <begin position="522"/>
        <end position="587"/>
    </location>
</feature>
<organism evidence="3 4">
    <name type="scientific">Phytohabitans maris</name>
    <dbReference type="NCBI Taxonomy" id="3071409"/>
    <lineage>
        <taxon>Bacteria</taxon>
        <taxon>Bacillati</taxon>
        <taxon>Actinomycetota</taxon>
        <taxon>Actinomycetes</taxon>
        <taxon>Micromonosporales</taxon>
        <taxon>Micromonosporaceae</taxon>
    </lineage>
</organism>
<sequence length="606" mass="66341">MGTVVYRYGLRGHVELPEVLWEQIRMAHRFGNALVELEEELERARNGVWASDPGWAHADREVTAADDRLQQVVARAKRERFQDQHTAAEAAQAVRAARAGLAAARAVRKRAAGAAYPGLAPRFAQLKAEHVEAVKACRRSFAARGLYWATYNTVEKRHHVAVRLVARRRSSGQPARLHRHRLDGGGLVAVQLKRAAGDPTRTPAVLASGAGKWRNVMRLTPWMEPAAFDGLPRGERRAVGRTGQVSIAVGGSAMVTLPVVVHRMMPADADVCAAELVVRRLAGTTRAALCVTVKVPDPPAAPPRPPVAVHLGWRGRADGSVRVAVWASPHPLPPPPQHLAEVVVVHDGGRWGELVVPARTVDVAARPAALRSTRDQAFDPVRDKLAGWLDSHPQPDPTDDDAVLTGEQVRRWRSTARLAALAIGWRTTPPAGGGEMAALLEAWRVRDKHLWTWEANERHQTSGRRDEMWRRAAAWLTAHTAVLVLDDTDLKTLRRSDTIDDPMLPGIAAAKARARAQLVAPGRLRHALTTAARRRGVAVHTVSRAGLTRTHRACGHTAPAHPRYAAAAVVTCPHCHLPYDQDHNAAWIMLDRHHQLPQPAAAQEHQ</sequence>
<name>A0ABU0ZCG4_9ACTN</name>
<dbReference type="InterPro" id="IPR010095">
    <property type="entry name" value="Cas12f1-like_TNB"/>
</dbReference>
<evidence type="ECO:0000256" key="1">
    <source>
        <dbReference type="ARBA" id="ARBA00023125"/>
    </source>
</evidence>
<dbReference type="RefSeq" id="WP_308711944.1">
    <property type="nucleotide sequence ID" value="NZ_JAVHUY010000007.1"/>
</dbReference>
<dbReference type="Pfam" id="PF07282">
    <property type="entry name" value="Cas12f1-like_TNB"/>
    <property type="match status" value="1"/>
</dbReference>
<reference evidence="3 4" key="1">
    <citation type="submission" date="2023-08" db="EMBL/GenBank/DDBJ databases">
        <title>Phytohabitans sansha sp. nov., isolated from marine sediment.</title>
        <authorList>
            <person name="Zhao Y."/>
            <person name="Yi K."/>
        </authorList>
    </citation>
    <scope>NUCLEOTIDE SEQUENCE [LARGE SCALE GENOMIC DNA]</scope>
    <source>
        <strain evidence="3 4">ZYX-F-186</strain>
    </source>
</reference>